<dbReference type="PANTHER" id="PTHR28153:SF1">
    <property type="entry name" value="DUF4484 DOMAIN-CONTAINING PROTEIN"/>
    <property type="match status" value="1"/>
</dbReference>
<reference evidence="2 3" key="1">
    <citation type="journal article" date="2007" name="Nat. Biotechnol.">
        <title>Genome sequence of the lignocellulose-bioconverting and xylose-fermenting yeast Pichia stipitis.</title>
        <authorList>
            <person name="Jeffries T.W."/>
            <person name="Grigoriev I.V."/>
            <person name="Grimwood J."/>
            <person name="Laplaza J.M."/>
            <person name="Aerts A."/>
            <person name="Salamov A."/>
            <person name="Schmutz J."/>
            <person name="Lindquist E."/>
            <person name="Dehal P."/>
            <person name="Shapiro H."/>
            <person name="Jin Y.S."/>
            <person name="Passoth V."/>
            <person name="Richardson P.M."/>
        </authorList>
    </citation>
    <scope>NUCLEOTIDE SEQUENCE [LARGE SCALE GENOMIC DNA]</scope>
    <source>
        <strain evidence="3">ATCC 58785 / CBS 6054 / NBRC 10063 / NRRL Y-11545</strain>
    </source>
</reference>
<dbReference type="PANTHER" id="PTHR28153">
    <property type="entry name" value="PROTEIN, PUTATIVE-RELATED"/>
    <property type="match status" value="1"/>
</dbReference>
<dbReference type="HOGENOM" id="CLU_019791_1_0_1"/>
<dbReference type="InterPro" id="IPR028115">
    <property type="entry name" value="DUF4484"/>
</dbReference>
<keyword evidence="3" id="KW-1185">Reference proteome</keyword>
<dbReference type="GO" id="GO:0005811">
    <property type="term" value="C:lipid droplet"/>
    <property type="evidence" value="ECO:0007669"/>
    <property type="project" value="TreeGrafter"/>
</dbReference>
<feature type="non-terminal residue" evidence="2">
    <location>
        <position position="1"/>
    </location>
</feature>
<protein>
    <recommendedName>
        <fullName evidence="1">DUF4484 domain-containing protein</fullName>
    </recommendedName>
</protein>
<dbReference type="Pfam" id="PF09804">
    <property type="entry name" value="DENND11"/>
    <property type="match status" value="1"/>
</dbReference>
<organism evidence="2 3">
    <name type="scientific">Scheffersomyces stipitis (strain ATCC 58785 / CBS 6054 / NBRC 10063 / NRRL Y-11545)</name>
    <name type="common">Yeast</name>
    <name type="synonym">Pichia stipitis</name>
    <dbReference type="NCBI Taxonomy" id="322104"/>
    <lineage>
        <taxon>Eukaryota</taxon>
        <taxon>Fungi</taxon>
        <taxon>Dikarya</taxon>
        <taxon>Ascomycota</taxon>
        <taxon>Saccharomycotina</taxon>
        <taxon>Pichiomycetes</taxon>
        <taxon>Debaryomycetaceae</taxon>
        <taxon>Scheffersomyces</taxon>
    </lineage>
</organism>
<dbReference type="RefSeq" id="XP_001382872.2">
    <property type="nucleotide sequence ID" value="XM_001382835.1"/>
</dbReference>
<dbReference type="Proteomes" id="UP000002258">
    <property type="component" value="Chromosome 2"/>
</dbReference>
<dbReference type="FunCoup" id="A3LNE8">
    <property type="interactions" value="37"/>
</dbReference>
<feature type="domain" description="DUF4484" evidence="1">
    <location>
        <begin position="430"/>
        <end position="583"/>
    </location>
</feature>
<evidence type="ECO:0000313" key="3">
    <source>
        <dbReference type="Proteomes" id="UP000002258"/>
    </source>
</evidence>
<gene>
    <name evidence="2" type="ORF">PICST_54750</name>
</gene>
<evidence type="ECO:0000313" key="2">
    <source>
        <dbReference type="EMBL" id="ABN64843.2"/>
    </source>
</evidence>
<sequence>FFTLSMQTVSYTPSRVIAMFLVQFEVRTGYEIVWSKSVIDGYDFSGLDFKVLPSGIHEFDKATVLVSHLHSDKVYYGLGTFRQHIVGQNQPLDRSTVKVYSLGIICDPATKESESWKPNEFISNGWEYIEVLDSTLVHFLQTEQYDNFDIFNQLYDRILSSEPHLPVSSSSSRFLSNSSVKLTPNVHHHLLTKLPQMFKTVGPFIFALYKQSLLRKRIIFFAKNHRHHLLDKESIENDSDSVENDIYFNHSAFTYLLSLISVIPHDIETVSKDEKKHSYSQPIYNIGLNDLDSDDLLKTSGYIASTSDDILMFQRDLYDIGVILDDSVTVYNHSDIKDMNIDDSKRIRATIKDYKKFKLIYKPISCSRQDDTHHTIFTNNTNISTDDLNSLYTAASVETSANPDEYDDILADSGSVYVDEPKWWLDYATEPISWRESIWQAFSWFASAGQVDSDSAADTATSATSLRKTNLDLFELIKTIGYFHKLTKKWFYLVNEIITEQLDDLVPQGESLHGHDDEVNTSLLSSLTSSSKIRVELTYQDIVDMELDPYSEADLQFVREFVLLYWGSVVDSVEIGIGFTSICC</sequence>
<dbReference type="EMBL" id="CP000496">
    <property type="protein sequence ID" value="ABN64843.2"/>
    <property type="molecule type" value="Genomic_DNA"/>
</dbReference>
<dbReference type="KEGG" id="pic:PICST_54750"/>
<accession>A3LNE8</accession>
<dbReference type="AlphaFoldDB" id="A3LNE8"/>
<dbReference type="GeneID" id="4837412"/>
<dbReference type="OrthoDB" id="2152680at2759"/>
<dbReference type="InterPro" id="IPR053056">
    <property type="entry name" value="Lipid_Metab_Assoc_Protein"/>
</dbReference>
<dbReference type="Pfam" id="PF14831">
    <property type="entry name" value="DUF4484"/>
    <property type="match status" value="1"/>
</dbReference>
<dbReference type="InParanoid" id="A3LNE8"/>
<proteinExistence type="predicted"/>
<dbReference type="InterPro" id="IPR018626">
    <property type="entry name" value="LCHN/Anr2"/>
</dbReference>
<dbReference type="STRING" id="322104.A3LNE8"/>
<evidence type="ECO:0000259" key="1">
    <source>
        <dbReference type="Pfam" id="PF14831"/>
    </source>
</evidence>
<dbReference type="eggNOG" id="KOG4704">
    <property type="taxonomic scope" value="Eukaryota"/>
</dbReference>
<dbReference type="OMA" id="GYTIVWK"/>
<name>A3LNE8_PICST</name>